<evidence type="ECO:0000313" key="12">
    <source>
        <dbReference type="Proteomes" id="UP001622557"/>
    </source>
</evidence>
<gene>
    <name evidence="11" type="ORF">OG350_29625</name>
</gene>
<proteinExistence type="predicted"/>
<keyword evidence="12" id="KW-1185">Reference proteome</keyword>
<dbReference type="Gene3D" id="3.30.200.20">
    <property type="entry name" value="Phosphorylase Kinase, domain 1"/>
    <property type="match status" value="1"/>
</dbReference>
<dbReference type="EC" id="2.7.11.1" evidence="1"/>
<dbReference type="SUPFAM" id="SSF48452">
    <property type="entry name" value="TPR-like"/>
    <property type="match status" value="1"/>
</dbReference>
<dbReference type="Pfam" id="PF16918">
    <property type="entry name" value="PknG_TPR"/>
    <property type="match status" value="1"/>
</dbReference>
<organism evidence="11 12">
    <name type="scientific">Streptomyces achromogenes</name>
    <dbReference type="NCBI Taxonomy" id="67255"/>
    <lineage>
        <taxon>Bacteria</taxon>
        <taxon>Bacillati</taxon>
        <taxon>Actinomycetota</taxon>
        <taxon>Actinomycetes</taxon>
        <taxon>Kitasatosporales</taxon>
        <taxon>Streptomycetaceae</taxon>
        <taxon>Streptomyces</taxon>
    </lineage>
</organism>
<dbReference type="Proteomes" id="UP001622557">
    <property type="component" value="Chromosome"/>
</dbReference>
<dbReference type="GO" id="GO:0016301">
    <property type="term" value="F:kinase activity"/>
    <property type="evidence" value="ECO:0007669"/>
    <property type="project" value="UniProtKB-KW"/>
</dbReference>
<dbReference type="Gene3D" id="1.10.510.10">
    <property type="entry name" value="Transferase(Phosphotransferase) domain 1"/>
    <property type="match status" value="1"/>
</dbReference>
<evidence type="ECO:0000259" key="10">
    <source>
        <dbReference type="PROSITE" id="PS50011"/>
    </source>
</evidence>
<evidence type="ECO:0000313" key="11">
    <source>
        <dbReference type="EMBL" id="WTQ84207.1"/>
    </source>
</evidence>
<dbReference type="PROSITE" id="PS50011">
    <property type="entry name" value="PROTEIN_KINASE_DOM"/>
    <property type="match status" value="1"/>
</dbReference>
<dbReference type="InterPro" id="IPR031636">
    <property type="entry name" value="PknG_TPR"/>
</dbReference>
<sequence length="778" mass="83999">MTSCVRPGCAGRIMATGYCDTCGHRHTESRTGPHSGTHSGTRTGLHSEPRTGPHPRPRTGPPGRSTGEAGAEEPPGPAAVHAVAGLGELDQHGLVVLPEVPAPDDVLLTDPRPPTGGRRCGAGGCTMTIGVGYGGQPARPTGRCPRCGTPYSLLPQLAPGDIVADHYKVLGCLAHGGLGWIYLAEDTRADGHRVVLKGQINVHDVLARHTAVEERRSLTALHHPDIVRIVTYAEHQSAGHPATGYLVMDYIGGRSLQQLMDADDIERIFHGRPRLDHVLTYGCKILGALQYMHERGLLYCDMKPANVIHFGRAVKVVDLGAVRAIGDRASAYVYTPGFAPPKEEVDRRGWQVDSDLYTVGMTLQALARGTEPARGLASDSFRRVIARATDAEPRARFRSAAEMSRQLWEVLREFRALRFGEQLPESSTLFRPSGAGLDAGLGSIPALTHWTRRTGDRPAALDVSPPHPAEVAGALPEPVPDPEDGAALLLDSFPPDAPDRVARQWPRESRLGTPETALWLCRAYLRKGEQRAAESWLAEAETQLGERAAAHDWRIAWHHGVLHLSKGEVDLAHARFDAVYQALPGEYVPKLALGYCAEHTAGTGPARAMRYYEAVWKRDFAHTAAAFGLARGHLAAGDRDAAVHVLDEVPATSRHHDAARIAAVRIRAGILHGVPPTPAGLRDAARRLPELRLDGGAADGESRARLIAEVRENALYSRPAQGWGPGFPAEDLLGDGDEDGLRTRLEQSFRQLAAQARTAGEHGRLLDLAHAVRPMTTF</sequence>
<evidence type="ECO:0000256" key="7">
    <source>
        <dbReference type="ARBA" id="ARBA00047899"/>
    </source>
</evidence>
<evidence type="ECO:0000256" key="3">
    <source>
        <dbReference type="ARBA" id="ARBA00022679"/>
    </source>
</evidence>
<evidence type="ECO:0000256" key="5">
    <source>
        <dbReference type="ARBA" id="ARBA00022777"/>
    </source>
</evidence>
<evidence type="ECO:0000256" key="4">
    <source>
        <dbReference type="ARBA" id="ARBA00022741"/>
    </source>
</evidence>
<keyword evidence="2" id="KW-0723">Serine/threonine-protein kinase</keyword>
<dbReference type="InterPro" id="IPR031634">
    <property type="entry name" value="PknG_rubred"/>
</dbReference>
<dbReference type="InterPro" id="IPR011990">
    <property type="entry name" value="TPR-like_helical_dom_sf"/>
</dbReference>
<evidence type="ECO:0000256" key="2">
    <source>
        <dbReference type="ARBA" id="ARBA00022527"/>
    </source>
</evidence>
<keyword evidence="5 11" id="KW-0418">Kinase</keyword>
<dbReference type="Pfam" id="PF16919">
    <property type="entry name" value="PknG_rubred"/>
    <property type="match status" value="1"/>
</dbReference>
<keyword evidence="6" id="KW-0067">ATP-binding</keyword>
<name>A0ABZ1KW80_STRAH</name>
<evidence type="ECO:0000256" key="8">
    <source>
        <dbReference type="ARBA" id="ARBA00048679"/>
    </source>
</evidence>
<comment type="catalytic activity">
    <reaction evidence="7">
        <text>L-threonyl-[protein] + ATP = O-phospho-L-threonyl-[protein] + ADP + H(+)</text>
        <dbReference type="Rhea" id="RHEA:46608"/>
        <dbReference type="Rhea" id="RHEA-COMP:11060"/>
        <dbReference type="Rhea" id="RHEA-COMP:11605"/>
        <dbReference type="ChEBI" id="CHEBI:15378"/>
        <dbReference type="ChEBI" id="CHEBI:30013"/>
        <dbReference type="ChEBI" id="CHEBI:30616"/>
        <dbReference type="ChEBI" id="CHEBI:61977"/>
        <dbReference type="ChEBI" id="CHEBI:456216"/>
        <dbReference type="EC" id="2.7.11.1"/>
    </reaction>
</comment>
<dbReference type="PANTHER" id="PTHR24363">
    <property type="entry name" value="SERINE/THREONINE PROTEIN KINASE"/>
    <property type="match status" value="1"/>
</dbReference>
<dbReference type="InterPro" id="IPR000719">
    <property type="entry name" value="Prot_kinase_dom"/>
</dbReference>
<dbReference type="GeneID" id="97284683"/>
<feature type="compositionally biased region" description="Polar residues" evidence="9">
    <location>
        <begin position="32"/>
        <end position="44"/>
    </location>
</feature>
<dbReference type="EMBL" id="CP108164">
    <property type="protein sequence ID" value="WTQ84207.1"/>
    <property type="molecule type" value="Genomic_DNA"/>
</dbReference>
<dbReference type="Gene3D" id="1.25.40.10">
    <property type="entry name" value="Tetratricopeptide repeat domain"/>
    <property type="match status" value="1"/>
</dbReference>
<dbReference type="SUPFAM" id="SSF56112">
    <property type="entry name" value="Protein kinase-like (PK-like)"/>
    <property type="match status" value="1"/>
</dbReference>
<dbReference type="CDD" id="cd14014">
    <property type="entry name" value="STKc_PknB_like"/>
    <property type="match status" value="1"/>
</dbReference>
<dbReference type="InterPro" id="IPR011009">
    <property type="entry name" value="Kinase-like_dom_sf"/>
</dbReference>
<reference evidence="11 12" key="1">
    <citation type="submission" date="2022-10" db="EMBL/GenBank/DDBJ databases">
        <title>The complete genomes of actinobacterial strains from the NBC collection.</title>
        <authorList>
            <person name="Joergensen T.S."/>
            <person name="Alvarez Arevalo M."/>
            <person name="Sterndorff E.B."/>
            <person name="Faurdal D."/>
            <person name="Vuksanovic O."/>
            <person name="Mourched A.-S."/>
            <person name="Charusanti P."/>
            <person name="Shaw S."/>
            <person name="Blin K."/>
            <person name="Weber T."/>
        </authorList>
    </citation>
    <scope>NUCLEOTIDE SEQUENCE [LARGE SCALE GENOMIC DNA]</scope>
    <source>
        <strain evidence="11 12">NBC_00156</strain>
    </source>
</reference>
<feature type="domain" description="Protein kinase" evidence="10">
    <location>
        <begin position="167"/>
        <end position="434"/>
    </location>
</feature>
<keyword evidence="4" id="KW-0547">Nucleotide-binding</keyword>
<dbReference type="PANTHER" id="PTHR24363:SF0">
    <property type="entry name" value="SERINE_THREONINE KINASE LIKE DOMAIN CONTAINING 1"/>
    <property type="match status" value="1"/>
</dbReference>
<accession>A0ABZ1KW80</accession>
<comment type="catalytic activity">
    <reaction evidence="8">
        <text>L-seryl-[protein] + ATP = O-phospho-L-seryl-[protein] + ADP + H(+)</text>
        <dbReference type="Rhea" id="RHEA:17989"/>
        <dbReference type="Rhea" id="RHEA-COMP:9863"/>
        <dbReference type="Rhea" id="RHEA-COMP:11604"/>
        <dbReference type="ChEBI" id="CHEBI:15378"/>
        <dbReference type="ChEBI" id="CHEBI:29999"/>
        <dbReference type="ChEBI" id="CHEBI:30616"/>
        <dbReference type="ChEBI" id="CHEBI:83421"/>
        <dbReference type="ChEBI" id="CHEBI:456216"/>
        <dbReference type="EC" id="2.7.11.1"/>
    </reaction>
</comment>
<dbReference type="RefSeq" id="WP_405451542.1">
    <property type="nucleotide sequence ID" value="NZ_CP108164.1"/>
</dbReference>
<evidence type="ECO:0000256" key="6">
    <source>
        <dbReference type="ARBA" id="ARBA00022840"/>
    </source>
</evidence>
<protein>
    <recommendedName>
        <fullName evidence="1">non-specific serine/threonine protein kinase</fullName>
        <ecNumber evidence="1">2.7.11.1</ecNumber>
    </recommendedName>
</protein>
<evidence type="ECO:0000256" key="9">
    <source>
        <dbReference type="SAM" id="MobiDB-lite"/>
    </source>
</evidence>
<feature type="region of interest" description="Disordered" evidence="9">
    <location>
        <begin position="27"/>
        <end position="78"/>
    </location>
</feature>
<evidence type="ECO:0000256" key="1">
    <source>
        <dbReference type="ARBA" id="ARBA00012513"/>
    </source>
</evidence>
<keyword evidence="3" id="KW-0808">Transferase</keyword>
<feature type="compositionally biased region" description="Low complexity" evidence="9">
    <location>
        <begin position="61"/>
        <end position="78"/>
    </location>
</feature>
<dbReference type="SMART" id="SM00220">
    <property type="entry name" value="S_TKc"/>
    <property type="match status" value="1"/>
</dbReference>
<dbReference type="Pfam" id="PF00069">
    <property type="entry name" value="Pkinase"/>
    <property type="match status" value="1"/>
</dbReference>